<dbReference type="EMBL" id="UGRI01000001">
    <property type="protein sequence ID" value="SUA20104.1"/>
    <property type="molecule type" value="Genomic_DNA"/>
</dbReference>
<evidence type="ECO:0000256" key="6">
    <source>
        <dbReference type="ARBA" id="ARBA00022984"/>
    </source>
</evidence>
<name>A0A378VTH7_NEIGO</name>
<keyword evidence="8" id="KW-0472">Membrane</keyword>
<evidence type="ECO:0000256" key="4">
    <source>
        <dbReference type="ARBA" id="ARBA00022692"/>
    </source>
</evidence>
<dbReference type="GO" id="GO:0005886">
    <property type="term" value="C:plasma membrane"/>
    <property type="evidence" value="ECO:0007669"/>
    <property type="project" value="TreeGrafter"/>
</dbReference>
<keyword evidence="2" id="KW-0328">Glycosyltransferase</keyword>
<evidence type="ECO:0000256" key="12">
    <source>
        <dbReference type="ARBA" id="ARBA00041185"/>
    </source>
</evidence>
<dbReference type="Pfam" id="PF01098">
    <property type="entry name" value="FTSW_RODA_SPOVE"/>
    <property type="match status" value="1"/>
</dbReference>
<evidence type="ECO:0000256" key="8">
    <source>
        <dbReference type="ARBA" id="ARBA00023136"/>
    </source>
</evidence>
<evidence type="ECO:0000256" key="9">
    <source>
        <dbReference type="ARBA" id="ARBA00032370"/>
    </source>
</evidence>
<dbReference type="InterPro" id="IPR001182">
    <property type="entry name" value="FtsW/RodA"/>
</dbReference>
<comment type="subcellular location">
    <subcellularLocation>
        <location evidence="1">Membrane</location>
        <topology evidence="1">Multi-pass membrane protein</topology>
    </subcellularLocation>
</comment>
<proteinExistence type="inferred from homology"/>
<keyword evidence="5" id="KW-0133">Cell shape</keyword>
<dbReference type="EC" id="2.4.99.28" evidence="14"/>
<evidence type="ECO:0000256" key="1">
    <source>
        <dbReference type="ARBA" id="ARBA00004141"/>
    </source>
</evidence>
<evidence type="ECO:0000256" key="2">
    <source>
        <dbReference type="ARBA" id="ARBA00022676"/>
    </source>
</evidence>
<keyword evidence="7" id="KW-1133">Transmembrane helix</keyword>
<dbReference type="GO" id="GO:0009252">
    <property type="term" value="P:peptidoglycan biosynthetic process"/>
    <property type="evidence" value="ECO:0007669"/>
    <property type="project" value="UniProtKB-KW"/>
</dbReference>
<evidence type="ECO:0000256" key="7">
    <source>
        <dbReference type="ARBA" id="ARBA00022989"/>
    </source>
</evidence>
<keyword evidence="3" id="KW-0808">Transferase</keyword>
<comment type="catalytic activity">
    <reaction evidence="15">
        <text>[GlcNAc-(1-&gt;4)-Mur2Ac(oyl-L-Ala-gamma-D-Glu-L-Lys-D-Ala-D-Ala)](n)-di-trans,octa-cis-undecaprenyl diphosphate + beta-D-GlcNAc-(1-&gt;4)-Mur2Ac(oyl-L-Ala-gamma-D-Glu-L-Lys-D-Ala-D-Ala)-di-trans,octa-cis-undecaprenyl diphosphate = [GlcNAc-(1-&gt;4)-Mur2Ac(oyl-L-Ala-gamma-D-Glu-L-Lys-D-Ala-D-Ala)](n+1)-di-trans,octa-cis-undecaprenyl diphosphate + di-trans,octa-cis-undecaprenyl diphosphate + H(+)</text>
        <dbReference type="Rhea" id="RHEA:23708"/>
        <dbReference type="Rhea" id="RHEA-COMP:9602"/>
        <dbReference type="Rhea" id="RHEA-COMP:9603"/>
        <dbReference type="ChEBI" id="CHEBI:15378"/>
        <dbReference type="ChEBI" id="CHEBI:58405"/>
        <dbReference type="ChEBI" id="CHEBI:60033"/>
        <dbReference type="ChEBI" id="CHEBI:78435"/>
        <dbReference type="EC" id="2.4.99.28"/>
    </reaction>
</comment>
<evidence type="ECO:0000256" key="13">
    <source>
        <dbReference type="ARBA" id="ARBA00041418"/>
    </source>
</evidence>
<evidence type="ECO:0000313" key="16">
    <source>
        <dbReference type="EMBL" id="SUA20104.1"/>
    </source>
</evidence>
<dbReference type="PANTHER" id="PTHR30474">
    <property type="entry name" value="CELL CYCLE PROTEIN"/>
    <property type="match status" value="1"/>
</dbReference>
<dbReference type="GO" id="GO:0008360">
    <property type="term" value="P:regulation of cell shape"/>
    <property type="evidence" value="ECO:0007669"/>
    <property type="project" value="UniProtKB-KW"/>
</dbReference>
<dbReference type="GO" id="GO:0015648">
    <property type="term" value="F:lipid-linked peptidoglycan transporter activity"/>
    <property type="evidence" value="ECO:0007669"/>
    <property type="project" value="TreeGrafter"/>
</dbReference>
<protein>
    <recommendedName>
        <fullName evidence="12">Probable peptidoglycan glycosyltransferase FtsW</fullName>
        <ecNumber evidence="14">2.4.99.28</ecNumber>
    </recommendedName>
    <alternativeName>
        <fullName evidence="13">Cell division protein FtsW</fullName>
    </alternativeName>
    <alternativeName>
        <fullName evidence="10">Cell wall polymerase</fullName>
    </alternativeName>
    <alternativeName>
        <fullName evidence="9">Peptidoglycan polymerase</fullName>
    </alternativeName>
</protein>
<dbReference type="AlphaFoldDB" id="A0A378VTH7"/>
<gene>
    <name evidence="16" type="primary">ftsW_2</name>
    <name evidence="16" type="ORF">NCTC11421_00184</name>
</gene>
<organism evidence="16">
    <name type="scientific">Neisseria gonorrhoeae</name>
    <dbReference type="NCBI Taxonomy" id="485"/>
    <lineage>
        <taxon>Bacteria</taxon>
        <taxon>Pseudomonadati</taxon>
        <taxon>Pseudomonadota</taxon>
        <taxon>Betaproteobacteria</taxon>
        <taxon>Neisseriales</taxon>
        <taxon>Neisseriaceae</taxon>
        <taxon>Neisseria</taxon>
    </lineage>
</organism>
<comment type="similarity">
    <text evidence="11">Belongs to the SEDS family. FtsW subfamily.</text>
</comment>
<dbReference type="PANTHER" id="PTHR30474:SF2">
    <property type="entry name" value="PEPTIDOGLYCAN GLYCOSYLTRANSFERASE FTSW-RELATED"/>
    <property type="match status" value="1"/>
</dbReference>
<evidence type="ECO:0000256" key="3">
    <source>
        <dbReference type="ARBA" id="ARBA00022679"/>
    </source>
</evidence>
<keyword evidence="6" id="KW-0573">Peptidoglycan synthesis</keyword>
<evidence type="ECO:0000256" key="15">
    <source>
        <dbReference type="ARBA" id="ARBA00049902"/>
    </source>
</evidence>
<accession>A0A378VTH7</accession>
<dbReference type="GO" id="GO:0051301">
    <property type="term" value="P:cell division"/>
    <property type="evidence" value="ECO:0007669"/>
    <property type="project" value="InterPro"/>
</dbReference>
<dbReference type="GO" id="GO:0032153">
    <property type="term" value="C:cell division site"/>
    <property type="evidence" value="ECO:0007669"/>
    <property type="project" value="TreeGrafter"/>
</dbReference>
<evidence type="ECO:0000256" key="14">
    <source>
        <dbReference type="ARBA" id="ARBA00044770"/>
    </source>
</evidence>
<evidence type="ECO:0000256" key="11">
    <source>
        <dbReference type="ARBA" id="ARBA00038053"/>
    </source>
</evidence>
<evidence type="ECO:0000256" key="5">
    <source>
        <dbReference type="ARBA" id="ARBA00022960"/>
    </source>
</evidence>
<dbReference type="GO" id="GO:0008955">
    <property type="term" value="F:peptidoglycan glycosyltransferase activity"/>
    <property type="evidence" value="ECO:0007669"/>
    <property type="project" value="UniProtKB-EC"/>
</dbReference>
<evidence type="ECO:0000256" key="10">
    <source>
        <dbReference type="ARBA" id="ARBA00033270"/>
    </source>
</evidence>
<keyword evidence="4" id="KW-0812">Transmembrane</keyword>
<reference evidence="16" key="1">
    <citation type="submission" date="2018-06" db="EMBL/GenBank/DDBJ databases">
        <authorList>
            <consortium name="Pathogen Informatics"/>
            <person name="Doyle S."/>
        </authorList>
    </citation>
    <scope>NUCLEOTIDE SEQUENCE [LARGE SCALE GENOMIC DNA]</scope>
    <source>
        <strain evidence="16">NCTC11421</strain>
    </source>
</reference>
<sequence length="64" mass="6786">MDPWKDPQGAGYQLTHSLMAIGRGEWFGMGLGASLSKRGFLPEAHTDLFLPSSLKNSASSGCAC</sequence>